<sequence length="31" mass="3677">MNIVEIKKILEKNNNYLRQTFHVKELGIFGS</sequence>
<dbReference type="EMBL" id="BARU01034132">
    <property type="protein sequence ID" value="GAH61985.1"/>
    <property type="molecule type" value="Genomic_DNA"/>
</dbReference>
<name>X1HY65_9ZZZZ</name>
<accession>X1HY65</accession>
<feature type="non-terminal residue" evidence="1">
    <location>
        <position position="31"/>
    </location>
</feature>
<evidence type="ECO:0000313" key="1">
    <source>
        <dbReference type="EMBL" id="GAH61985.1"/>
    </source>
</evidence>
<gene>
    <name evidence="1" type="ORF">S03H2_53615</name>
</gene>
<reference evidence="1" key="1">
    <citation type="journal article" date="2014" name="Front. Microbiol.">
        <title>High frequency of phylogenetically diverse reductive dehalogenase-homologous genes in deep subseafloor sedimentary metagenomes.</title>
        <authorList>
            <person name="Kawai M."/>
            <person name="Futagami T."/>
            <person name="Toyoda A."/>
            <person name="Takaki Y."/>
            <person name="Nishi S."/>
            <person name="Hori S."/>
            <person name="Arai W."/>
            <person name="Tsubouchi T."/>
            <person name="Morono Y."/>
            <person name="Uchiyama I."/>
            <person name="Ito T."/>
            <person name="Fujiyama A."/>
            <person name="Inagaki F."/>
            <person name="Takami H."/>
        </authorList>
    </citation>
    <scope>NUCLEOTIDE SEQUENCE</scope>
    <source>
        <strain evidence="1">Expedition CK06-06</strain>
    </source>
</reference>
<dbReference type="AlphaFoldDB" id="X1HY65"/>
<organism evidence="1">
    <name type="scientific">marine sediment metagenome</name>
    <dbReference type="NCBI Taxonomy" id="412755"/>
    <lineage>
        <taxon>unclassified sequences</taxon>
        <taxon>metagenomes</taxon>
        <taxon>ecological metagenomes</taxon>
    </lineage>
</organism>
<comment type="caution">
    <text evidence="1">The sequence shown here is derived from an EMBL/GenBank/DDBJ whole genome shotgun (WGS) entry which is preliminary data.</text>
</comment>
<proteinExistence type="predicted"/>
<protein>
    <submittedName>
        <fullName evidence="1">Uncharacterized protein</fullName>
    </submittedName>
</protein>